<dbReference type="Proteomes" id="UP000186218">
    <property type="component" value="Unassembled WGS sequence"/>
</dbReference>
<accession>A0A1N7CV88</accession>
<keyword evidence="7 8" id="KW-0472">Membrane</keyword>
<feature type="transmembrane region" description="Helical" evidence="8">
    <location>
        <begin position="196"/>
        <end position="221"/>
    </location>
</feature>
<dbReference type="GO" id="GO:0015099">
    <property type="term" value="F:nickel cation transmembrane transporter activity"/>
    <property type="evidence" value="ECO:0007669"/>
    <property type="project" value="UniProtKB-UniRule"/>
</dbReference>
<keyword evidence="5 8" id="KW-0812">Transmembrane</keyword>
<evidence type="ECO:0000313" key="11">
    <source>
        <dbReference type="Proteomes" id="UP000186218"/>
    </source>
</evidence>
<feature type="transmembrane region" description="Helical" evidence="8">
    <location>
        <begin position="227"/>
        <end position="251"/>
    </location>
</feature>
<proteinExistence type="inferred from homology"/>
<evidence type="ECO:0000256" key="3">
    <source>
        <dbReference type="ARBA" id="ARBA00022448"/>
    </source>
</evidence>
<protein>
    <recommendedName>
        <fullName evidence="8">Nickel/cobalt efflux system</fullName>
    </recommendedName>
</protein>
<reference evidence="10 11" key="1">
    <citation type="submission" date="2017-01" db="EMBL/GenBank/DDBJ databases">
        <authorList>
            <person name="Mah S.A."/>
            <person name="Swanson W.J."/>
            <person name="Moy G.W."/>
            <person name="Vacquier V.D."/>
        </authorList>
    </citation>
    <scope>NUCLEOTIDE SEQUENCE [LARGE SCALE GENOMIC DNA]</scope>
    <source>
        <strain evidence="10 11">CPCC 203464</strain>
    </source>
</reference>
<keyword evidence="11" id="KW-1185">Reference proteome</keyword>
<dbReference type="STRING" id="1344003.SAMN05445060_0380"/>
<evidence type="ECO:0000313" key="10">
    <source>
        <dbReference type="EMBL" id="SIR67395.1"/>
    </source>
</evidence>
<dbReference type="Pfam" id="PF03824">
    <property type="entry name" value="NicO"/>
    <property type="match status" value="1"/>
</dbReference>
<sequence length="364" mass="37807">MRCPDFSAYATSTRRAEASCAVRVGTTLGVVVALHVVGFGLVAVPVLSGQSNGLTLGTVALAYLAGLKHQADADHISAIDNATRKFVADGRRPVSVGLAFSLGHSTIVFIASLVVVFGARGMSATFNGDNNISGALGSVGSAVAGGFLILVGTVNAVSLLTLVRKRSCHRDGAVAPTAVGRMLTVPLRRMKHPCHLFALGLMFGLGFDTASLVGLLVLAATSAATSGIAVVTVLALPVCFAAGMTLGDTVNGMAMMRLYASASADSTRRGDLNIAITAMSVLSAFTIGGIIVVSLLRTVWGLDDRFSRCVAGINLEYAGFAMIGIFAVVWVGVGVRCTPHRHRSPPPESQRLSDHRTHSRSMMR</sequence>
<name>A0A1N7CV88_9NOCA</name>
<feature type="transmembrane region" description="Helical" evidence="8">
    <location>
        <begin position="317"/>
        <end position="335"/>
    </location>
</feature>
<evidence type="ECO:0000256" key="9">
    <source>
        <dbReference type="SAM" id="MobiDB-lite"/>
    </source>
</evidence>
<feature type="transmembrane region" description="Helical" evidence="8">
    <location>
        <begin position="94"/>
        <end position="119"/>
    </location>
</feature>
<evidence type="ECO:0000256" key="2">
    <source>
        <dbReference type="ARBA" id="ARBA00010892"/>
    </source>
</evidence>
<feature type="transmembrane region" description="Helical" evidence="8">
    <location>
        <begin position="272"/>
        <end position="297"/>
    </location>
</feature>
<dbReference type="InterPro" id="IPR011541">
    <property type="entry name" value="Ni/Co_transpt_high_affinity"/>
</dbReference>
<keyword evidence="6 8" id="KW-1133">Transmembrane helix</keyword>
<comment type="similarity">
    <text evidence="2 8">Belongs to the NiCoT transporter (TC 2.A.52) family.</text>
</comment>
<dbReference type="PANTHER" id="PTHR31611">
    <property type="entry name" value="HIGH-AFFINITY NICKEL TRANSPORT PROTEIN NIC1"/>
    <property type="match status" value="1"/>
</dbReference>
<feature type="transmembrane region" description="Helical" evidence="8">
    <location>
        <begin position="21"/>
        <end position="44"/>
    </location>
</feature>
<evidence type="ECO:0000256" key="4">
    <source>
        <dbReference type="ARBA" id="ARBA00022596"/>
    </source>
</evidence>
<dbReference type="PANTHER" id="PTHR31611:SF0">
    <property type="entry name" value="HIGH-AFFINITY NICKEL TRANSPORT PROTEIN NIC1"/>
    <property type="match status" value="1"/>
</dbReference>
<evidence type="ECO:0000256" key="7">
    <source>
        <dbReference type="ARBA" id="ARBA00023136"/>
    </source>
</evidence>
<evidence type="ECO:0000256" key="8">
    <source>
        <dbReference type="RuleBase" id="RU362101"/>
    </source>
</evidence>
<comment type="subcellular location">
    <subcellularLocation>
        <location evidence="8">Cell membrane</location>
        <topology evidence="8">Multi-pass membrane protein</topology>
    </subcellularLocation>
    <subcellularLocation>
        <location evidence="1">Endomembrane system</location>
        <topology evidence="1">Multi-pass membrane protein</topology>
    </subcellularLocation>
</comment>
<evidence type="ECO:0000256" key="6">
    <source>
        <dbReference type="ARBA" id="ARBA00022989"/>
    </source>
</evidence>
<feature type="region of interest" description="Disordered" evidence="9">
    <location>
        <begin position="340"/>
        <end position="364"/>
    </location>
</feature>
<dbReference type="GO" id="GO:0005886">
    <property type="term" value="C:plasma membrane"/>
    <property type="evidence" value="ECO:0007669"/>
    <property type="project" value="UniProtKB-SubCell"/>
</dbReference>
<keyword evidence="3 8" id="KW-0813">Transport</keyword>
<keyword evidence="4" id="KW-0533">Nickel</keyword>
<evidence type="ECO:0000256" key="1">
    <source>
        <dbReference type="ARBA" id="ARBA00004127"/>
    </source>
</evidence>
<organism evidence="10 11">
    <name type="scientific">Williamsia sterculiae</name>
    <dbReference type="NCBI Taxonomy" id="1344003"/>
    <lineage>
        <taxon>Bacteria</taxon>
        <taxon>Bacillati</taxon>
        <taxon>Actinomycetota</taxon>
        <taxon>Actinomycetes</taxon>
        <taxon>Mycobacteriales</taxon>
        <taxon>Nocardiaceae</taxon>
        <taxon>Williamsia</taxon>
    </lineage>
</organism>
<dbReference type="EMBL" id="FTNT01000001">
    <property type="protein sequence ID" value="SIR67395.1"/>
    <property type="molecule type" value="Genomic_DNA"/>
</dbReference>
<feature type="transmembrane region" description="Helical" evidence="8">
    <location>
        <begin position="50"/>
        <end position="67"/>
    </location>
</feature>
<dbReference type="InterPro" id="IPR004688">
    <property type="entry name" value="Ni/Co_transpt"/>
</dbReference>
<dbReference type="GO" id="GO:0012505">
    <property type="term" value="C:endomembrane system"/>
    <property type="evidence" value="ECO:0007669"/>
    <property type="project" value="UniProtKB-SubCell"/>
</dbReference>
<gene>
    <name evidence="10" type="ORF">SAMN05445060_0380</name>
</gene>
<dbReference type="AlphaFoldDB" id="A0A1N7CV88"/>
<evidence type="ECO:0000256" key="5">
    <source>
        <dbReference type="ARBA" id="ARBA00022692"/>
    </source>
</evidence>
<feature type="transmembrane region" description="Helical" evidence="8">
    <location>
        <begin position="139"/>
        <end position="163"/>
    </location>
</feature>